<dbReference type="AlphaFoldDB" id="A0AAQ3M942"/>
<proteinExistence type="predicted"/>
<accession>A0AAQ3M942</accession>
<dbReference type="Gene3D" id="3.40.630.30">
    <property type="match status" value="1"/>
</dbReference>
<dbReference type="InterPro" id="IPR016181">
    <property type="entry name" value="Acyl_CoA_acyltransferase"/>
</dbReference>
<keyword evidence="3" id="KW-1185">Reference proteome</keyword>
<dbReference type="Proteomes" id="UP001303373">
    <property type="component" value="Chromosome 10"/>
</dbReference>
<sequence>MASTKIIIVRGPELSAQPWWNAVHRLIIASFETKEEQVFPPSWKRLNQDPQIAAYKLGNDELGPRGHFAIVFENDKPVACGGVLPFRGENWINHVESDELRKAKVSNSELQTEEEFSVSPEEKIANWEICCFCVSPAHRRKGLSHILIEALLDFVKPRGAKRLVSNYSIKETGNFWSKMGFVTIPGAGGVLKKGFTHTGGMEGLRADIHFRMGERAVA</sequence>
<dbReference type="CDD" id="cd04301">
    <property type="entry name" value="NAT_SF"/>
    <property type="match status" value="1"/>
</dbReference>
<dbReference type="EMBL" id="CP138589">
    <property type="protein sequence ID" value="WPH03277.1"/>
    <property type="molecule type" value="Genomic_DNA"/>
</dbReference>
<evidence type="ECO:0000313" key="2">
    <source>
        <dbReference type="EMBL" id="WPH03277.1"/>
    </source>
</evidence>
<protein>
    <recommendedName>
        <fullName evidence="1">N-acetyltransferase domain-containing protein</fullName>
    </recommendedName>
</protein>
<reference evidence="2 3" key="1">
    <citation type="submission" date="2023-11" db="EMBL/GenBank/DDBJ databases">
        <title>An acidophilic fungus is an integral part of prey digestion in a carnivorous sundew plant.</title>
        <authorList>
            <person name="Tsai I.J."/>
        </authorList>
    </citation>
    <scope>NUCLEOTIDE SEQUENCE [LARGE SCALE GENOMIC DNA]</scope>
    <source>
        <strain evidence="2">169a</strain>
    </source>
</reference>
<dbReference type="InterPro" id="IPR000182">
    <property type="entry name" value="GNAT_dom"/>
</dbReference>
<dbReference type="Pfam" id="PF00583">
    <property type="entry name" value="Acetyltransf_1"/>
    <property type="match status" value="1"/>
</dbReference>
<organism evidence="2 3">
    <name type="scientific">Acrodontium crateriforme</name>
    <dbReference type="NCBI Taxonomy" id="150365"/>
    <lineage>
        <taxon>Eukaryota</taxon>
        <taxon>Fungi</taxon>
        <taxon>Dikarya</taxon>
        <taxon>Ascomycota</taxon>
        <taxon>Pezizomycotina</taxon>
        <taxon>Dothideomycetes</taxon>
        <taxon>Dothideomycetidae</taxon>
        <taxon>Mycosphaerellales</taxon>
        <taxon>Teratosphaeriaceae</taxon>
        <taxon>Acrodontium</taxon>
    </lineage>
</organism>
<feature type="domain" description="N-acetyltransferase" evidence="1">
    <location>
        <begin position="26"/>
        <end position="217"/>
    </location>
</feature>
<evidence type="ECO:0000259" key="1">
    <source>
        <dbReference type="PROSITE" id="PS51186"/>
    </source>
</evidence>
<dbReference type="PROSITE" id="PS51186">
    <property type="entry name" value="GNAT"/>
    <property type="match status" value="1"/>
</dbReference>
<gene>
    <name evidence="2" type="ORF">R9X50_00615400</name>
</gene>
<evidence type="ECO:0000313" key="3">
    <source>
        <dbReference type="Proteomes" id="UP001303373"/>
    </source>
</evidence>
<name>A0AAQ3M942_9PEZI</name>
<dbReference type="GO" id="GO:0016747">
    <property type="term" value="F:acyltransferase activity, transferring groups other than amino-acyl groups"/>
    <property type="evidence" value="ECO:0007669"/>
    <property type="project" value="InterPro"/>
</dbReference>
<dbReference type="SUPFAM" id="SSF55729">
    <property type="entry name" value="Acyl-CoA N-acyltransferases (Nat)"/>
    <property type="match status" value="1"/>
</dbReference>